<dbReference type="SUPFAM" id="SSF81324">
    <property type="entry name" value="Voltage-gated potassium channels"/>
    <property type="match status" value="1"/>
</dbReference>
<dbReference type="InterPro" id="IPR036291">
    <property type="entry name" value="NAD(P)-bd_dom_sf"/>
</dbReference>
<keyword evidence="5" id="KW-0813">Transport</keyword>
<dbReference type="SUPFAM" id="SSF51735">
    <property type="entry name" value="NAD(P)-binding Rossmann-fold domains"/>
    <property type="match status" value="1"/>
</dbReference>
<dbReference type="InterPro" id="IPR050721">
    <property type="entry name" value="Trk_Ktr_HKT_K-transport"/>
</dbReference>
<dbReference type="InterPro" id="IPR003148">
    <property type="entry name" value="RCK_N"/>
</dbReference>
<dbReference type="GO" id="GO:0005886">
    <property type="term" value="C:plasma membrane"/>
    <property type="evidence" value="ECO:0007669"/>
    <property type="project" value="UniProtKB-SubCell"/>
</dbReference>
<dbReference type="PANTHER" id="PTHR43833">
    <property type="entry name" value="POTASSIUM CHANNEL PROTEIN 2-RELATED-RELATED"/>
    <property type="match status" value="1"/>
</dbReference>
<keyword evidence="5" id="KW-0407">Ion channel</keyword>
<accession>A0A5A8F587</accession>
<dbReference type="Pfam" id="PF02254">
    <property type="entry name" value="TrkA_N"/>
    <property type="match status" value="1"/>
</dbReference>
<gene>
    <name evidence="5" type="ORF">FHQ18_01660</name>
</gene>
<dbReference type="OrthoDB" id="9785285at2"/>
<dbReference type="Proteomes" id="UP000322876">
    <property type="component" value="Unassembled WGS sequence"/>
</dbReference>
<evidence type="ECO:0000256" key="2">
    <source>
        <dbReference type="SAM" id="Phobius"/>
    </source>
</evidence>
<dbReference type="GO" id="GO:0006813">
    <property type="term" value="P:potassium ion transport"/>
    <property type="evidence" value="ECO:0007669"/>
    <property type="project" value="InterPro"/>
</dbReference>
<dbReference type="Gene3D" id="3.40.50.720">
    <property type="entry name" value="NAD(P)-binding Rossmann-like Domain"/>
    <property type="match status" value="1"/>
</dbReference>
<feature type="transmembrane region" description="Helical" evidence="2">
    <location>
        <begin position="63"/>
        <end position="90"/>
    </location>
</feature>
<comment type="subcellular location">
    <subcellularLocation>
        <location evidence="1">Cell membrane</location>
        <topology evidence="1">Multi-pass membrane protein</topology>
    </subcellularLocation>
</comment>
<organism evidence="5 6">
    <name type="scientific">Deferribacter autotrophicus</name>
    <dbReference type="NCBI Taxonomy" id="500465"/>
    <lineage>
        <taxon>Bacteria</taxon>
        <taxon>Pseudomonadati</taxon>
        <taxon>Deferribacterota</taxon>
        <taxon>Deferribacteres</taxon>
        <taxon>Deferribacterales</taxon>
        <taxon>Deferribacteraceae</taxon>
        <taxon>Deferribacter</taxon>
    </lineage>
</organism>
<evidence type="ECO:0000259" key="3">
    <source>
        <dbReference type="PROSITE" id="PS51201"/>
    </source>
</evidence>
<evidence type="ECO:0000313" key="6">
    <source>
        <dbReference type="Proteomes" id="UP000322876"/>
    </source>
</evidence>
<keyword evidence="2" id="KW-0472">Membrane</keyword>
<dbReference type="InterPro" id="IPR006037">
    <property type="entry name" value="RCK_C"/>
</dbReference>
<dbReference type="Gene3D" id="3.30.70.1450">
    <property type="entry name" value="Regulator of K+ conductance, C-terminal domain"/>
    <property type="match status" value="1"/>
</dbReference>
<keyword evidence="6" id="KW-1185">Reference proteome</keyword>
<feature type="domain" description="RCK C-terminal" evidence="4">
    <location>
        <begin position="245"/>
        <end position="333"/>
    </location>
</feature>
<dbReference type="Gene3D" id="1.10.287.70">
    <property type="match status" value="1"/>
</dbReference>
<evidence type="ECO:0000259" key="4">
    <source>
        <dbReference type="PROSITE" id="PS51202"/>
    </source>
</evidence>
<dbReference type="PROSITE" id="PS51202">
    <property type="entry name" value="RCK_C"/>
    <property type="match status" value="1"/>
</dbReference>
<feature type="domain" description="RCK N-terminal" evidence="3">
    <location>
        <begin position="109"/>
        <end position="226"/>
    </location>
</feature>
<name>A0A5A8F587_9BACT</name>
<dbReference type="RefSeq" id="WP_149265437.1">
    <property type="nucleotide sequence ID" value="NZ_VFJB01000002.1"/>
</dbReference>
<dbReference type="InterPro" id="IPR013099">
    <property type="entry name" value="K_chnl_dom"/>
</dbReference>
<dbReference type="EMBL" id="VFJB01000002">
    <property type="protein sequence ID" value="KAA0259182.1"/>
    <property type="molecule type" value="Genomic_DNA"/>
</dbReference>
<dbReference type="PROSITE" id="PS51201">
    <property type="entry name" value="RCK_N"/>
    <property type="match status" value="1"/>
</dbReference>
<comment type="caution">
    <text evidence="5">The sequence shown here is derived from an EMBL/GenBank/DDBJ whole genome shotgun (WGS) entry which is preliminary data.</text>
</comment>
<proteinExistence type="predicted"/>
<dbReference type="Pfam" id="PF02080">
    <property type="entry name" value="TrkA_C"/>
    <property type="match status" value="1"/>
</dbReference>
<reference evidence="5 6" key="1">
    <citation type="submission" date="2019-06" db="EMBL/GenBank/DDBJ databases">
        <title>Genomic insights into carbon and energy metabolism of Deferribacter autotrophicus revealed new metabolic traits in the phylum Deferribacteres.</title>
        <authorList>
            <person name="Slobodkin A.I."/>
            <person name="Slobodkina G.B."/>
            <person name="Allioux M."/>
            <person name="Alain K."/>
            <person name="Jebbar M."/>
            <person name="Shadrin V."/>
            <person name="Kublanov I.V."/>
            <person name="Toshchakov S.V."/>
            <person name="Bonch-Osmolovskaya E.A."/>
        </authorList>
    </citation>
    <scope>NUCLEOTIDE SEQUENCE [LARGE SCALE GENOMIC DNA]</scope>
    <source>
        <strain evidence="5 6">SL50</strain>
    </source>
</reference>
<feature type="transmembrane region" description="Helical" evidence="2">
    <location>
        <begin position="6"/>
        <end position="28"/>
    </location>
</feature>
<evidence type="ECO:0000256" key="1">
    <source>
        <dbReference type="ARBA" id="ARBA00004651"/>
    </source>
</evidence>
<dbReference type="SUPFAM" id="SSF116726">
    <property type="entry name" value="TrkA C-terminal domain-like"/>
    <property type="match status" value="1"/>
</dbReference>
<sequence>MYETKIRNIAIGFIFLLFIALIGTITYVMLENASVLDALFMTIITISTVGYEEVIPLSANGKIFTMFLILTGTGTLAYIGTQVFDLIVAGEIRKTFWRKKMDKKIDKLRDHYIICGYGRMGKIICEQLYDRKIPFVIIEKEESLASDFDEKGYLYIIGDATKEDTLVKAGILNAKGLISVVESDAENVYITLTAKGFNKNLKIFTRAVDDEASAKMFWAGADSVISPFVIGGLRIANAIVKPNVSEFLELALGKNDYNIEVEEITICKGSKLANRSILESNLRKYGLIVIAIKKKGNQFLYNPGPEEILEEDDVLICLGRRDDFKDLFSYLRS</sequence>
<protein>
    <submittedName>
        <fullName evidence="5">Potassium channel protein</fullName>
    </submittedName>
</protein>
<keyword evidence="2" id="KW-1133">Transmembrane helix</keyword>
<dbReference type="AlphaFoldDB" id="A0A5A8F587"/>
<dbReference type="GO" id="GO:0008324">
    <property type="term" value="F:monoatomic cation transmembrane transporter activity"/>
    <property type="evidence" value="ECO:0007669"/>
    <property type="project" value="InterPro"/>
</dbReference>
<evidence type="ECO:0000313" key="5">
    <source>
        <dbReference type="EMBL" id="KAA0259182.1"/>
    </source>
</evidence>
<feature type="transmembrane region" description="Helical" evidence="2">
    <location>
        <begin position="35"/>
        <end position="51"/>
    </location>
</feature>
<keyword evidence="2" id="KW-0812">Transmembrane</keyword>
<dbReference type="PANTHER" id="PTHR43833:SF9">
    <property type="entry name" value="POTASSIUM CHANNEL PROTEIN YUGO-RELATED"/>
    <property type="match status" value="1"/>
</dbReference>
<dbReference type="Pfam" id="PF07885">
    <property type="entry name" value="Ion_trans_2"/>
    <property type="match status" value="1"/>
</dbReference>
<dbReference type="InterPro" id="IPR036721">
    <property type="entry name" value="RCK_C_sf"/>
</dbReference>
<keyword evidence="5" id="KW-0406">Ion transport</keyword>